<gene>
    <name evidence="21" type="ORF">JMJ35_009301</name>
</gene>
<evidence type="ECO:0000256" key="19">
    <source>
        <dbReference type="PIRSR" id="PIRSR038895-2"/>
    </source>
</evidence>
<dbReference type="PANTHER" id="PTHR11136:SF5">
    <property type="entry name" value="FOLYLPOLYGLUTAMATE SYNTHASE, MITOCHONDRIAL"/>
    <property type="match status" value="1"/>
</dbReference>
<comment type="pathway">
    <text evidence="4 17">Cofactor biosynthesis; tetrahydrofolylpolyglutamate biosynthesis.</text>
</comment>
<protein>
    <recommendedName>
        <fullName evidence="17">Folylpolyglutamate synthase</fullName>
        <ecNumber evidence="17">6.3.2.17</ecNumber>
    </recommendedName>
    <alternativeName>
        <fullName evidence="17">Folylpoly-gamma-glutamate synthetase</fullName>
    </alternativeName>
    <alternativeName>
        <fullName evidence="17">Tetrahydrofolylpolyglutamate synthase</fullName>
    </alternativeName>
</protein>
<feature type="binding site" evidence="19">
    <location>
        <position position="186"/>
    </location>
    <ligand>
        <name>Mg(2+)</name>
        <dbReference type="ChEBI" id="CHEBI:18420"/>
        <label>1</label>
    </ligand>
</feature>
<evidence type="ECO:0000256" key="10">
    <source>
        <dbReference type="ARBA" id="ARBA00022741"/>
    </source>
</evidence>
<feature type="binding site" evidence="19">
    <location>
        <position position="214"/>
    </location>
    <ligand>
        <name>Mg(2+)</name>
        <dbReference type="ChEBI" id="CHEBI:18420"/>
        <label>1</label>
    </ligand>
</feature>
<keyword evidence="11" id="KW-0999">Mitochondrion inner membrane</keyword>
<evidence type="ECO:0000256" key="15">
    <source>
        <dbReference type="ARBA" id="ARBA00023136"/>
    </source>
</evidence>
<dbReference type="Gene3D" id="3.40.1190.10">
    <property type="entry name" value="Mur-like, catalytic domain"/>
    <property type="match status" value="1"/>
</dbReference>
<keyword evidence="10 18" id="KW-0547">Nucleotide-binding</keyword>
<evidence type="ECO:0000256" key="6">
    <source>
        <dbReference type="ARBA" id="ARBA00022490"/>
    </source>
</evidence>
<reference evidence="21" key="1">
    <citation type="submission" date="2023-03" db="EMBL/GenBank/DDBJ databases">
        <title>Complete genome of Cladonia borealis.</title>
        <authorList>
            <person name="Park H."/>
        </authorList>
    </citation>
    <scope>NUCLEOTIDE SEQUENCE</scope>
    <source>
        <strain evidence="21">ANT050790</strain>
    </source>
</reference>
<keyword evidence="22" id="KW-1185">Reference proteome</keyword>
<comment type="subcellular location">
    <subcellularLocation>
        <location evidence="3">Cytoplasm</location>
    </subcellularLocation>
    <subcellularLocation>
        <location evidence="1">Mitochondrion inner membrane</location>
    </subcellularLocation>
    <subcellularLocation>
        <location evidence="2">Mitochondrion matrix</location>
    </subcellularLocation>
</comment>
<dbReference type="GO" id="GO:0005829">
    <property type="term" value="C:cytosol"/>
    <property type="evidence" value="ECO:0007669"/>
    <property type="project" value="TreeGrafter"/>
</dbReference>
<dbReference type="NCBIfam" id="TIGR01499">
    <property type="entry name" value="folC"/>
    <property type="match status" value="1"/>
</dbReference>
<evidence type="ECO:0000256" key="16">
    <source>
        <dbReference type="ARBA" id="ARBA00047493"/>
    </source>
</evidence>
<keyword evidence="6" id="KW-0963">Cytoplasm</keyword>
<evidence type="ECO:0000313" key="21">
    <source>
        <dbReference type="EMBL" id="KAK0508217.1"/>
    </source>
</evidence>
<dbReference type="InterPro" id="IPR023600">
    <property type="entry name" value="Folylpolyglutamate_synth_euk"/>
</dbReference>
<evidence type="ECO:0000256" key="5">
    <source>
        <dbReference type="ARBA" id="ARBA00008276"/>
    </source>
</evidence>
<keyword evidence="8 17" id="KW-0436">Ligase</keyword>
<keyword evidence="13 19" id="KW-0460">Magnesium</keyword>
<dbReference type="InterPro" id="IPR036615">
    <property type="entry name" value="Mur_ligase_C_dom_sf"/>
</dbReference>
<dbReference type="GO" id="GO:0005759">
    <property type="term" value="C:mitochondrial matrix"/>
    <property type="evidence" value="ECO:0007669"/>
    <property type="project" value="UniProtKB-SubCell"/>
</dbReference>
<keyword evidence="14" id="KW-0496">Mitochondrion</keyword>
<evidence type="ECO:0000256" key="13">
    <source>
        <dbReference type="ARBA" id="ARBA00022842"/>
    </source>
</evidence>
<comment type="function">
    <text evidence="17">Catalyzes conversion of folates to polyglutamate derivatives allowing concentration of folate compounds in the cell and the intracellular retention of these cofactors, which are important substrates for most of the folate-dependent enzymes that are involved in one-carbon transfer reactions involved in purine, pyrimidine and amino acid synthesis.</text>
</comment>
<dbReference type="PIRSF" id="PIRSF038895">
    <property type="entry name" value="FPGS"/>
    <property type="match status" value="1"/>
</dbReference>
<feature type="binding site" evidence="18">
    <location>
        <position position="341"/>
    </location>
    <ligand>
        <name>ATP</name>
        <dbReference type="ChEBI" id="CHEBI:30616"/>
    </ligand>
</feature>
<dbReference type="GO" id="GO:0046872">
    <property type="term" value="F:metal ion binding"/>
    <property type="evidence" value="ECO:0007669"/>
    <property type="project" value="UniProtKB-KW"/>
</dbReference>
<comment type="caution">
    <text evidence="21">The sequence shown here is derived from an EMBL/GenBank/DDBJ whole genome shotgun (WGS) entry which is preliminary data.</text>
</comment>
<comment type="cofactor">
    <cofactor evidence="17">
        <name>a monovalent cation</name>
        <dbReference type="ChEBI" id="CHEBI:60242"/>
    </cofactor>
    <text evidence="17">A monovalent cation.</text>
</comment>
<evidence type="ECO:0000256" key="8">
    <source>
        <dbReference type="ARBA" id="ARBA00022598"/>
    </source>
</evidence>
<dbReference type="GO" id="GO:0004326">
    <property type="term" value="F:tetrahydrofolylpolyglutamate synthase activity"/>
    <property type="evidence" value="ECO:0007669"/>
    <property type="project" value="UniProtKB-EC"/>
</dbReference>
<dbReference type="GO" id="GO:0006730">
    <property type="term" value="P:one-carbon metabolic process"/>
    <property type="evidence" value="ECO:0007669"/>
    <property type="project" value="UniProtKB-KW"/>
</dbReference>
<dbReference type="SUPFAM" id="SSF53623">
    <property type="entry name" value="MurD-like peptide ligases, catalytic domain"/>
    <property type="match status" value="1"/>
</dbReference>
<dbReference type="Gene3D" id="3.90.190.20">
    <property type="entry name" value="Mur ligase, C-terminal domain"/>
    <property type="match status" value="1"/>
</dbReference>
<feature type="region of interest" description="Disordered" evidence="20">
    <location>
        <begin position="26"/>
        <end position="49"/>
    </location>
</feature>
<keyword evidence="7 17" id="KW-0554">One-carbon metabolism</keyword>
<evidence type="ECO:0000256" key="14">
    <source>
        <dbReference type="ARBA" id="ARBA00023128"/>
    </source>
</evidence>
<comment type="similarity">
    <text evidence="5 17">Belongs to the folylpolyglutamate synthase family.</text>
</comment>
<dbReference type="InterPro" id="IPR001645">
    <property type="entry name" value="Folylpolyglutamate_synth"/>
</dbReference>
<evidence type="ECO:0000256" key="12">
    <source>
        <dbReference type="ARBA" id="ARBA00022840"/>
    </source>
</evidence>
<keyword evidence="12 18" id="KW-0067">ATP-binding</keyword>
<dbReference type="Proteomes" id="UP001166286">
    <property type="component" value="Unassembled WGS sequence"/>
</dbReference>
<feature type="binding site" evidence="18">
    <location>
        <position position="327"/>
    </location>
    <ligand>
        <name>ATP</name>
        <dbReference type="ChEBI" id="CHEBI:30616"/>
    </ligand>
</feature>
<evidence type="ECO:0000256" key="3">
    <source>
        <dbReference type="ARBA" id="ARBA00004496"/>
    </source>
</evidence>
<dbReference type="GO" id="GO:0005743">
    <property type="term" value="C:mitochondrial inner membrane"/>
    <property type="evidence" value="ECO:0007669"/>
    <property type="project" value="UniProtKB-SubCell"/>
</dbReference>
<evidence type="ECO:0000256" key="2">
    <source>
        <dbReference type="ARBA" id="ARBA00004305"/>
    </source>
</evidence>
<comment type="catalytic activity">
    <reaction evidence="16 17">
        <text>(6S)-5,6,7,8-tetrahydrofolyl-(gamma-L-Glu)(n) + L-glutamate + ATP = (6S)-5,6,7,8-tetrahydrofolyl-(gamma-L-Glu)(n+1) + ADP + phosphate + H(+)</text>
        <dbReference type="Rhea" id="RHEA:10580"/>
        <dbReference type="Rhea" id="RHEA-COMP:14738"/>
        <dbReference type="Rhea" id="RHEA-COMP:14740"/>
        <dbReference type="ChEBI" id="CHEBI:15378"/>
        <dbReference type="ChEBI" id="CHEBI:29985"/>
        <dbReference type="ChEBI" id="CHEBI:30616"/>
        <dbReference type="ChEBI" id="CHEBI:43474"/>
        <dbReference type="ChEBI" id="CHEBI:141005"/>
        <dbReference type="ChEBI" id="CHEBI:456216"/>
        <dbReference type="EC" id="6.3.2.17"/>
    </reaction>
</comment>
<evidence type="ECO:0000256" key="7">
    <source>
        <dbReference type="ARBA" id="ARBA00022563"/>
    </source>
</evidence>
<dbReference type="AlphaFoldDB" id="A0AA39QS59"/>
<dbReference type="EC" id="6.3.2.17" evidence="17"/>
<evidence type="ECO:0000256" key="18">
    <source>
        <dbReference type="PIRSR" id="PIRSR038895-1"/>
    </source>
</evidence>
<sequence length="499" mass="55371">MSRSLRPQNIHRMERTYQDAITLLDSRRRKARPSLSPNQKTDFELMPGSKANPSFKGAPSLTGMKDWLQQLGYSDRDVNSLNVVHVAGTKGKGSTCAFVSSFLKMHGHRTGFPRKIGLYTSPHLKCIQERVQINSEPLSESLFAKYIFEVWDKLSCCDSKPRYLQLLMLVAVHAFIAEGVDAAVFETHNGGQYDATNIVEKTVVSGITPIGMDHIAQLGPTIENIAWHKAGVFRKGALAFSAPQEPEVVEVLNRRAKEKETILRYIDDIDPLLPTNAPALKPEVQKTNASLALALCNGFLKSKLPGEPSLTLPDIVGGVEQFFWLGRYQQIVDGPYQWFLDGAHNDLSVQKAAEWFAEVAIVVNSAMSVPRILIFSHISDRDGAALLRLIAQTLKERNVSIQHLILSTYDETLNGTPSDRCFKHPEKVFPSELQDEYIKVWKTVYGEGHTAFESSIEGALNLAKRIGDQNGGMQTLITGSLYLIGGALRLLDSNRTKVA</sequence>
<dbReference type="GO" id="GO:0005524">
    <property type="term" value="F:ATP binding"/>
    <property type="evidence" value="ECO:0007669"/>
    <property type="project" value="UniProtKB-KW"/>
</dbReference>
<dbReference type="PANTHER" id="PTHR11136">
    <property type="entry name" value="FOLYLPOLYGLUTAMATE SYNTHASE-RELATED"/>
    <property type="match status" value="1"/>
</dbReference>
<evidence type="ECO:0000256" key="20">
    <source>
        <dbReference type="SAM" id="MobiDB-lite"/>
    </source>
</evidence>
<feature type="binding site" evidence="19">
    <location>
        <position position="121"/>
    </location>
    <ligand>
        <name>Mg(2+)</name>
        <dbReference type="ChEBI" id="CHEBI:18420"/>
        <label>1</label>
    </ligand>
</feature>
<evidence type="ECO:0000256" key="9">
    <source>
        <dbReference type="ARBA" id="ARBA00022723"/>
    </source>
</evidence>
<evidence type="ECO:0000256" key="17">
    <source>
        <dbReference type="PIRNR" id="PIRNR038895"/>
    </source>
</evidence>
<organism evidence="21 22">
    <name type="scientific">Cladonia borealis</name>
    <dbReference type="NCBI Taxonomy" id="184061"/>
    <lineage>
        <taxon>Eukaryota</taxon>
        <taxon>Fungi</taxon>
        <taxon>Dikarya</taxon>
        <taxon>Ascomycota</taxon>
        <taxon>Pezizomycotina</taxon>
        <taxon>Lecanoromycetes</taxon>
        <taxon>OSLEUM clade</taxon>
        <taxon>Lecanoromycetidae</taxon>
        <taxon>Lecanorales</taxon>
        <taxon>Lecanorineae</taxon>
        <taxon>Cladoniaceae</taxon>
        <taxon>Cladonia</taxon>
    </lineage>
</organism>
<dbReference type="SUPFAM" id="SSF53244">
    <property type="entry name" value="MurD-like peptide ligases, peptide-binding domain"/>
    <property type="match status" value="1"/>
</dbReference>
<evidence type="ECO:0000256" key="11">
    <source>
        <dbReference type="ARBA" id="ARBA00022792"/>
    </source>
</evidence>
<proteinExistence type="inferred from homology"/>
<evidence type="ECO:0000313" key="22">
    <source>
        <dbReference type="Proteomes" id="UP001166286"/>
    </source>
</evidence>
<evidence type="ECO:0000256" key="1">
    <source>
        <dbReference type="ARBA" id="ARBA00004273"/>
    </source>
</evidence>
<evidence type="ECO:0000256" key="4">
    <source>
        <dbReference type="ARBA" id="ARBA00005150"/>
    </source>
</evidence>
<keyword evidence="9 19" id="KW-0479">Metal-binding</keyword>
<keyword evidence="15" id="KW-0472">Membrane</keyword>
<name>A0AA39QS59_9LECA</name>
<accession>A0AA39QS59</accession>
<dbReference type="EMBL" id="JAFEKC020000021">
    <property type="protein sequence ID" value="KAK0508217.1"/>
    <property type="molecule type" value="Genomic_DNA"/>
</dbReference>
<dbReference type="InterPro" id="IPR036565">
    <property type="entry name" value="Mur-like_cat_sf"/>
</dbReference>